<protein>
    <recommendedName>
        <fullName evidence="3">Secreted protein</fullName>
    </recommendedName>
</protein>
<evidence type="ECO:0000313" key="2">
    <source>
        <dbReference type="Proteomes" id="UP001159641"/>
    </source>
</evidence>
<dbReference type="EMBL" id="JAIQCJ010002289">
    <property type="protein sequence ID" value="KAJ8777829.1"/>
    <property type="molecule type" value="Genomic_DNA"/>
</dbReference>
<keyword evidence="2" id="KW-1185">Reference proteome</keyword>
<gene>
    <name evidence="1" type="ORF">J1605_014182</name>
</gene>
<organism evidence="1 2">
    <name type="scientific">Eschrichtius robustus</name>
    <name type="common">California gray whale</name>
    <name type="synonym">Eschrichtius gibbosus</name>
    <dbReference type="NCBI Taxonomy" id="9764"/>
    <lineage>
        <taxon>Eukaryota</taxon>
        <taxon>Metazoa</taxon>
        <taxon>Chordata</taxon>
        <taxon>Craniata</taxon>
        <taxon>Vertebrata</taxon>
        <taxon>Euteleostomi</taxon>
        <taxon>Mammalia</taxon>
        <taxon>Eutheria</taxon>
        <taxon>Laurasiatheria</taxon>
        <taxon>Artiodactyla</taxon>
        <taxon>Whippomorpha</taxon>
        <taxon>Cetacea</taxon>
        <taxon>Mysticeti</taxon>
        <taxon>Eschrichtiidae</taxon>
        <taxon>Eschrichtius</taxon>
    </lineage>
</organism>
<reference evidence="1 2" key="1">
    <citation type="submission" date="2022-11" db="EMBL/GenBank/DDBJ databases">
        <title>Whole genome sequence of Eschrichtius robustus ER-17-0199.</title>
        <authorList>
            <person name="Bruniche-Olsen A."/>
            <person name="Black A.N."/>
            <person name="Fields C.J."/>
            <person name="Walden K."/>
            <person name="Dewoody J.A."/>
        </authorList>
    </citation>
    <scope>NUCLEOTIDE SEQUENCE [LARGE SCALE GENOMIC DNA]</scope>
    <source>
        <strain evidence="1">ER-17-0199</strain>
        <tissue evidence="1">Blubber</tissue>
    </source>
</reference>
<dbReference type="Proteomes" id="UP001159641">
    <property type="component" value="Unassembled WGS sequence"/>
</dbReference>
<dbReference type="AlphaFoldDB" id="A0AB34GHG4"/>
<evidence type="ECO:0000313" key="1">
    <source>
        <dbReference type="EMBL" id="KAJ8777829.1"/>
    </source>
</evidence>
<proteinExistence type="predicted"/>
<accession>A0AB34GHG4</accession>
<sequence length="109" mass="12293">MPLIPHLVGQLCLSSIPRLQRSVFSVLPSRGMDAKTAAPYHGSENDLQHWHTGGRSNGSTYFGNQHHSFRNHGWIGVTHTSSHEYNCYHDNALTFIPCYSSDHLKHPGW</sequence>
<name>A0AB34GHG4_ESCRO</name>
<evidence type="ECO:0008006" key="3">
    <source>
        <dbReference type="Google" id="ProtNLM"/>
    </source>
</evidence>
<comment type="caution">
    <text evidence="1">The sequence shown here is derived from an EMBL/GenBank/DDBJ whole genome shotgun (WGS) entry which is preliminary data.</text>
</comment>